<dbReference type="InterPro" id="IPR002036">
    <property type="entry name" value="YbeY"/>
</dbReference>
<accession>A0A1H6VQG7</accession>
<dbReference type="NCBIfam" id="TIGR00043">
    <property type="entry name" value="rRNA maturation RNase YbeY"/>
    <property type="match status" value="1"/>
</dbReference>
<dbReference type="GO" id="GO:0004521">
    <property type="term" value="F:RNA endonuclease activity"/>
    <property type="evidence" value="ECO:0007669"/>
    <property type="project" value="UniProtKB-UniRule"/>
</dbReference>
<dbReference type="PANTHER" id="PTHR46986">
    <property type="entry name" value="ENDORIBONUCLEASE YBEY, CHLOROPLASTIC"/>
    <property type="match status" value="1"/>
</dbReference>
<dbReference type="GO" id="GO:0006364">
    <property type="term" value="P:rRNA processing"/>
    <property type="evidence" value="ECO:0007669"/>
    <property type="project" value="UniProtKB-UniRule"/>
</dbReference>
<evidence type="ECO:0000256" key="4">
    <source>
        <dbReference type="ARBA" id="ARBA00022759"/>
    </source>
</evidence>
<proteinExistence type="inferred from homology"/>
<dbReference type="Pfam" id="PF02130">
    <property type="entry name" value="YbeY"/>
    <property type="match status" value="1"/>
</dbReference>
<keyword evidence="5 7" id="KW-0378">Hydrolase</keyword>
<evidence type="ECO:0000256" key="5">
    <source>
        <dbReference type="ARBA" id="ARBA00022801"/>
    </source>
</evidence>
<organism evidence="8 9">
    <name type="scientific">Cyclobacterium xiamenense</name>
    <dbReference type="NCBI Taxonomy" id="1297121"/>
    <lineage>
        <taxon>Bacteria</taxon>
        <taxon>Pseudomonadati</taxon>
        <taxon>Bacteroidota</taxon>
        <taxon>Cytophagia</taxon>
        <taxon>Cytophagales</taxon>
        <taxon>Cyclobacteriaceae</taxon>
        <taxon>Cyclobacterium</taxon>
    </lineage>
</organism>
<keyword evidence="9" id="KW-1185">Reference proteome</keyword>
<dbReference type="EC" id="3.1.-.-" evidence="7"/>
<dbReference type="GO" id="GO:0004222">
    <property type="term" value="F:metalloendopeptidase activity"/>
    <property type="evidence" value="ECO:0007669"/>
    <property type="project" value="InterPro"/>
</dbReference>
<dbReference type="OrthoDB" id="9811984at2"/>
<evidence type="ECO:0000256" key="3">
    <source>
        <dbReference type="ARBA" id="ARBA00022723"/>
    </source>
</evidence>
<feature type="binding site" evidence="7">
    <location>
        <position position="118"/>
    </location>
    <ligand>
        <name>Zn(2+)</name>
        <dbReference type="ChEBI" id="CHEBI:29105"/>
        <note>catalytic</note>
    </ligand>
</feature>
<keyword evidence="7" id="KW-0963">Cytoplasm</keyword>
<evidence type="ECO:0000256" key="6">
    <source>
        <dbReference type="ARBA" id="ARBA00022833"/>
    </source>
</evidence>
<evidence type="ECO:0000256" key="2">
    <source>
        <dbReference type="ARBA" id="ARBA00022722"/>
    </source>
</evidence>
<dbReference type="RefSeq" id="WP_092170844.1">
    <property type="nucleotide sequence ID" value="NZ_FNZH01000002.1"/>
</dbReference>
<keyword evidence="7" id="KW-0690">Ribosome biogenesis</keyword>
<keyword evidence="6 7" id="KW-0862">Zinc</keyword>
<dbReference type="GO" id="GO:0008270">
    <property type="term" value="F:zinc ion binding"/>
    <property type="evidence" value="ECO:0007669"/>
    <property type="project" value="UniProtKB-UniRule"/>
</dbReference>
<dbReference type="SUPFAM" id="SSF55486">
    <property type="entry name" value="Metalloproteases ('zincins'), catalytic domain"/>
    <property type="match status" value="1"/>
</dbReference>
<feature type="binding site" evidence="7">
    <location>
        <position position="112"/>
    </location>
    <ligand>
        <name>Zn(2+)</name>
        <dbReference type="ChEBI" id="CHEBI:29105"/>
        <note>catalytic</note>
    </ligand>
</feature>
<dbReference type="GO" id="GO:0005737">
    <property type="term" value="C:cytoplasm"/>
    <property type="evidence" value="ECO:0007669"/>
    <property type="project" value="UniProtKB-SubCell"/>
</dbReference>
<dbReference type="AlphaFoldDB" id="A0A1H6VQG7"/>
<dbReference type="HAMAP" id="MF_00009">
    <property type="entry name" value="Endoribonucl_YbeY"/>
    <property type="match status" value="1"/>
</dbReference>
<evidence type="ECO:0000256" key="1">
    <source>
        <dbReference type="ARBA" id="ARBA00010875"/>
    </source>
</evidence>
<keyword evidence="3 7" id="KW-0479">Metal-binding</keyword>
<protein>
    <recommendedName>
        <fullName evidence="7">Endoribonuclease YbeY</fullName>
        <ecNumber evidence="7">3.1.-.-</ecNumber>
    </recommendedName>
</protein>
<keyword evidence="2 7" id="KW-0540">Nuclease</keyword>
<dbReference type="Gene3D" id="3.40.390.30">
    <property type="entry name" value="Metalloproteases ('zincins'), catalytic domain"/>
    <property type="match status" value="1"/>
</dbReference>
<keyword evidence="4 7" id="KW-0255">Endonuclease</keyword>
<evidence type="ECO:0000256" key="7">
    <source>
        <dbReference type="HAMAP-Rule" id="MF_00009"/>
    </source>
</evidence>
<comment type="function">
    <text evidence="7">Single strand-specific metallo-endoribonuclease involved in late-stage 70S ribosome quality control and in maturation of the 3' terminus of the 16S rRNA.</text>
</comment>
<gene>
    <name evidence="7" type="primary">ybeY</name>
    <name evidence="8" type="ORF">SAMN05192553_102230</name>
</gene>
<comment type="similarity">
    <text evidence="1 7">Belongs to the endoribonuclease YbeY family.</text>
</comment>
<evidence type="ECO:0000313" key="9">
    <source>
        <dbReference type="Proteomes" id="UP000199403"/>
    </source>
</evidence>
<name>A0A1H6VQG7_9BACT</name>
<evidence type="ECO:0000313" key="8">
    <source>
        <dbReference type="EMBL" id="SEJ06908.1"/>
    </source>
</evidence>
<reference evidence="9" key="1">
    <citation type="submission" date="2016-10" db="EMBL/GenBank/DDBJ databases">
        <authorList>
            <person name="Varghese N."/>
            <person name="Submissions S."/>
        </authorList>
    </citation>
    <scope>NUCLEOTIDE SEQUENCE [LARGE SCALE GENOMIC DNA]</scope>
    <source>
        <strain evidence="9">IBRC-M 10761</strain>
    </source>
</reference>
<dbReference type="PANTHER" id="PTHR46986:SF1">
    <property type="entry name" value="ENDORIBONUCLEASE YBEY, CHLOROPLASTIC"/>
    <property type="match status" value="1"/>
</dbReference>
<feature type="binding site" evidence="7">
    <location>
        <position position="108"/>
    </location>
    <ligand>
        <name>Zn(2+)</name>
        <dbReference type="ChEBI" id="CHEBI:29105"/>
        <note>catalytic</note>
    </ligand>
</feature>
<keyword evidence="7" id="KW-0698">rRNA processing</keyword>
<dbReference type="InterPro" id="IPR023091">
    <property type="entry name" value="MetalPrtase_cat_dom_sf_prd"/>
</dbReference>
<sequence length="154" mass="17837">MAINFFEEGINAKLKQRRQIKQWVKEIAAEKGFRIHSLNYVFCSDDYLYDINRAYLKHDTYTDIITFDQSEQEGTLEGDVFISVDRVSDNANKQAEPYGTELLRVIVHGLLHLCGYKDKTAADKQRMRTEEDKALARYSNLTVPRGTPKNQNQT</sequence>
<comment type="cofactor">
    <cofactor evidence="7">
        <name>Zn(2+)</name>
        <dbReference type="ChEBI" id="CHEBI:29105"/>
    </cofactor>
    <text evidence="7">Binds 1 zinc ion.</text>
</comment>
<dbReference type="EMBL" id="FNZH01000002">
    <property type="protein sequence ID" value="SEJ06908.1"/>
    <property type="molecule type" value="Genomic_DNA"/>
</dbReference>
<dbReference type="Proteomes" id="UP000199403">
    <property type="component" value="Unassembled WGS sequence"/>
</dbReference>
<dbReference type="STRING" id="1416801.SAMN05192553_102230"/>
<comment type="subcellular location">
    <subcellularLocation>
        <location evidence="7">Cytoplasm</location>
    </subcellularLocation>
</comment>